<evidence type="ECO:0000313" key="9">
    <source>
        <dbReference type="Proteomes" id="UP000584931"/>
    </source>
</evidence>
<evidence type="ECO:0000256" key="5">
    <source>
        <dbReference type="SAM" id="MobiDB-lite"/>
    </source>
</evidence>
<dbReference type="GO" id="GO:0012505">
    <property type="term" value="C:endomembrane system"/>
    <property type="evidence" value="ECO:0007669"/>
    <property type="project" value="UniProtKB-SubCell"/>
</dbReference>
<proteinExistence type="predicted"/>
<evidence type="ECO:0000313" key="8">
    <source>
        <dbReference type="EMBL" id="NYH52482.1"/>
    </source>
</evidence>
<dbReference type="InterPro" id="IPR003807">
    <property type="entry name" value="DUF202"/>
</dbReference>
<evidence type="ECO:0000256" key="3">
    <source>
        <dbReference type="ARBA" id="ARBA00022989"/>
    </source>
</evidence>
<feature type="region of interest" description="Disordered" evidence="5">
    <location>
        <begin position="1"/>
        <end position="32"/>
    </location>
</feature>
<evidence type="ECO:0000256" key="2">
    <source>
        <dbReference type="ARBA" id="ARBA00022692"/>
    </source>
</evidence>
<dbReference type="Proteomes" id="UP000584931">
    <property type="component" value="Unassembled WGS sequence"/>
</dbReference>
<keyword evidence="2 6" id="KW-0812">Transmembrane</keyword>
<evidence type="ECO:0000256" key="6">
    <source>
        <dbReference type="SAM" id="Phobius"/>
    </source>
</evidence>
<dbReference type="AlphaFoldDB" id="A0A7Y9XCR6"/>
<accession>A0A7Y9XCR6</accession>
<dbReference type="Pfam" id="PF02656">
    <property type="entry name" value="DUF202"/>
    <property type="match status" value="1"/>
</dbReference>
<keyword evidence="3 6" id="KW-1133">Transmembrane helix</keyword>
<evidence type="ECO:0000259" key="7">
    <source>
        <dbReference type="Pfam" id="PF02656"/>
    </source>
</evidence>
<evidence type="ECO:0000256" key="4">
    <source>
        <dbReference type="ARBA" id="ARBA00023136"/>
    </source>
</evidence>
<gene>
    <name evidence="8" type="ORF">HNR06_002071</name>
</gene>
<organism evidence="8 9">
    <name type="scientific">Nocardiopsis sinuspersici</name>
    <dbReference type="NCBI Taxonomy" id="501010"/>
    <lineage>
        <taxon>Bacteria</taxon>
        <taxon>Bacillati</taxon>
        <taxon>Actinomycetota</taxon>
        <taxon>Actinomycetes</taxon>
        <taxon>Streptosporangiales</taxon>
        <taxon>Nocardiopsidaceae</taxon>
        <taxon>Nocardiopsis</taxon>
    </lineage>
</organism>
<feature type="transmembrane region" description="Helical" evidence="6">
    <location>
        <begin position="72"/>
        <end position="95"/>
    </location>
</feature>
<reference evidence="8 9" key="1">
    <citation type="submission" date="2020-07" db="EMBL/GenBank/DDBJ databases">
        <title>Sequencing the genomes of 1000 actinobacteria strains.</title>
        <authorList>
            <person name="Klenk H.-P."/>
        </authorList>
    </citation>
    <scope>NUCLEOTIDE SEQUENCE [LARGE SCALE GENOMIC DNA]</scope>
    <source>
        <strain evidence="8 9">DSM 45278</strain>
    </source>
</reference>
<protein>
    <submittedName>
        <fullName evidence="8">Uncharacterized membrane protein YidH (DUF202 family)</fullName>
    </submittedName>
</protein>
<sequence length="144" mass="15392">MTSSAEPPNEPFAESPDEPPAEPPTEHNGSGLQPERTLLAWQRTIALLVVVGLLFLRGSLVPGGDNVPEAPLVVRVATMAVLLVIGLVLGLHLWFRWRACEHGTRVPETGRPPLYLARPWAMAVLCAGVLALVGVLVLTVLLGL</sequence>
<feature type="transmembrane region" description="Helical" evidence="6">
    <location>
        <begin position="120"/>
        <end position="142"/>
    </location>
</feature>
<comment type="subcellular location">
    <subcellularLocation>
        <location evidence="1">Endomembrane system</location>
        <topology evidence="1">Multi-pass membrane protein</topology>
    </subcellularLocation>
</comment>
<feature type="domain" description="DUF202" evidence="7">
    <location>
        <begin position="31"/>
        <end position="101"/>
    </location>
</feature>
<keyword evidence="4 6" id="KW-0472">Membrane</keyword>
<evidence type="ECO:0000256" key="1">
    <source>
        <dbReference type="ARBA" id="ARBA00004127"/>
    </source>
</evidence>
<feature type="transmembrane region" description="Helical" evidence="6">
    <location>
        <begin position="40"/>
        <end position="60"/>
    </location>
</feature>
<dbReference type="EMBL" id="JACCHL010000001">
    <property type="protein sequence ID" value="NYH52482.1"/>
    <property type="molecule type" value="Genomic_DNA"/>
</dbReference>
<comment type="caution">
    <text evidence="8">The sequence shown here is derived from an EMBL/GenBank/DDBJ whole genome shotgun (WGS) entry which is preliminary data.</text>
</comment>
<name>A0A7Y9XCR6_9ACTN</name>